<dbReference type="AlphaFoldDB" id="A0A9P1DRA2"/>
<evidence type="ECO:0000256" key="1">
    <source>
        <dbReference type="ARBA" id="ARBA00022737"/>
    </source>
</evidence>
<dbReference type="InterPro" id="IPR011990">
    <property type="entry name" value="TPR-like_helical_dom_sf"/>
</dbReference>
<reference evidence="4 5" key="2">
    <citation type="submission" date="2024-05" db="EMBL/GenBank/DDBJ databases">
        <authorList>
            <person name="Chen Y."/>
            <person name="Shah S."/>
            <person name="Dougan E. K."/>
            <person name="Thang M."/>
            <person name="Chan C."/>
        </authorList>
    </citation>
    <scope>NUCLEOTIDE SEQUENCE [LARGE SCALE GENOMIC DNA]</scope>
</reference>
<evidence type="ECO:0000313" key="5">
    <source>
        <dbReference type="Proteomes" id="UP001152797"/>
    </source>
</evidence>
<reference evidence="3" key="1">
    <citation type="submission" date="2022-10" db="EMBL/GenBank/DDBJ databases">
        <authorList>
            <person name="Chen Y."/>
            <person name="Dougan E. K."/>
            <person name="Chan C."/>
            <person name="Rhodes N."/>
            <person name="Thang M."/>
        </authorList>
    </citation>
    <scope>NUCLEOTIDE SEQUENCE</scope>
</reference>
<evidence type="ECO:0000313" key="3">
    <source>
        <dbReference type="EMBL" id="CAI4014723.1"/>
    </source>
</evidence>
<feature type="compositionally biased region" description="Basic and acidic residues" evidence="2">
    <location>
        <begin position="920"/>
        <end position="948"/>
    </location>
</feature>
<dbReference type="Proteomes" id="UP001152797">
    <property type="component" value="Unassembled WGS sequence"/>
</dbReference>
<dbReference type="EMBL" id="CAMXCT010006496">
    <property type="protein sequence ID" value="CAI4014723.1"/>
    <property type="molecule type" value="Genomic_DNA"/>
</dbReference>
<dbReference type="InterPro" id="IPR015797">
    <property type="entry name" value="NUDIX_hydrolase-like_dom_sf"/>
</dbReference>
<evidence type="ECO:0000256" key="2">
    <source>
        <dbReference type="SAM" id="MobiDB-lite"/>
    </source>
</evidence>
<comment type="caution">
    <text evidence="3">The sequence shown here is derived from an EMBL/GenBank/DDBJ whole genome shotgun (WGS) entry which is preliminary data.</text>
</comment>
<feature type="region of interest" description="Disordered" evidence="2">
    <location>
        <begin position="910"/>
        <end position="952"/>
    </location>
</feature>
<proteinExistence type="predicted"/>
<dbReference type="SUPFAM" id="SSF55811">
    <property type="entry name" value="Nudix"/>
    <property type="match status" value="1"/>
</dbReference>
<evidence type="ECO:0000313" key="4">
    <source>
        <dbReference type="EMBL" id="CAL4802035.1"/>
    </source>
</evidence>
<feature type="region of interest" description="Disordered" evidence="2">
    <location>
        <begin position="877"/>
        <end position="897"/>
    </location>
</feature>
<organism evidence="3">
    <name type="scientific">Cladocopium goreaui</name>
    <dbReference type="NCBI Taxonomy" id="2562237"/>
    <lineage>
        <taxon>Eukaryota</taxon>
        <taxon>Sar</taxon>
        <taxon>Alveolata</taxon>
        <taxon>Dinophyceae</taxon>
        <taxon>Suessiales</taxon>
        <taxon>Symbiodiniaceae</taxon>
        <taxon>Cladocopium</taxon>
    </lineage>
</organism>
<accession>A0A9P1DRA2</accession>
<dbReference type="Gene3D" id="1.25.40.10">
    <property type="entry name" value="Tetratricopeptide repeat domain"/>
    <property type="match status" value="3"/>
</dbReference>
<protein>
    <submittedName>
        <fullName evidence="4">Pentatricopeptide repeat-containing protein At1g62720</fullName>
    </submittedName>
</protein>
<dbReference type="PANTHER" id="PTHR47447">
    <property type="entry name" value="OS03G0856100 PROTEIN"/>
    <property type="match status" value="1"/>
</dbReference>
<dbReference type="PANTHER" id="PTHR47447:SF17">
    <property type="entry name" value="OS12G0638900 PROTEIN"/>
    <property type="match status" value="1"/>
</dbReference>
<name>A0A9P1DRA2_9DINO</name>
<dbReference type="EMBL" id="CAMXCT030006496">
    <property type="protein sequence ID" value="CAL4802035.1"/>
    <property type="molecule type" value="Genomic_DNA"/>
</dbReference>
<dbReference type="EMBL" id="CAMXCT020006496">
    <property type="protein sequence ID" value="CAL1168098.1"/>
    <property type="molecule type" value="Genomic_DNA"/>
</dbReference>
<keyword evidence="5" id="KW-1185">Reference proteome</keyword>
<dbReference type="OrthoDB" id="3643at2759"/>
<gene>
    <name evidence="3" type="ORF">C1SCF055_LOCUS39604</name>
</gene>
<keyword evidence="1" id="KW-0677">Repeat</keyword>
<sequence length="999" mass="110334">MQKDQKVKHDIIPYSASISFLNKIAQWQASLQVLQVPFQQLRIFVDTGMFAAAFTACRLGTSWELSISFLQKAHSASVPLDDVCRNGLVSALVRGNKISTAMDLAESVANFNSILMALSHLSQRREGTGKVALKTAAPWAYALQVLERMGNLGIFPTLGTFKAAASASKDRPDMVLPILETLKNLKTTAMLSELTELTELTHFALETLDETSLNMLLSSLERCHRWQDALFHLSVAREGGLVPDLASYNSVISACAKVARWKAALGLSAQIPMTLKADEITLGSLVSACHRGHWSLAIQLLYEGRMQNIQPNRIMVHSAIVACEGQHWPWSLYLLEESISWRVAPDSMLIGAVMSSCERGHQWVRCLQLLSRCFAMHCPPDLPMLTSCISACGKSHRWEAMVELLREDGHVHEECDSASDDPKDGQLVGGLILRGNHCVLIRSLTGEWEGMRLPWGAADKDERGAEAAVRIVSELCEIEHTQVRVLDLAPATVAVPGMPIFLHALYAVDPPPAGFVGDVEDPEDLYDWYTFPRAMAALAKDAYARAALVTMACALAAAVGIVPKRWGGVFGQEWTTPAFQMLPDPGLNLESTEDENDEAMGSLALATECTTLHEECPMQLDARELINLMQVLTFQVLPDPVMTHAALTAFASRPSRRYEQFAASLSATKGYIDNSDAAGRWAWSSGQLPAKEVMGGFTQQYLAEDLVDLRDLPSPLANAAMSDFSNNAFLRSADLVKKICDNLAYKPLEVNNLSSKFASVFNEVVRSHSETPFLADKKNDGSFKKWLLACGFEVGPLFERNRSLVYLPVPAKKVAVRPRFIQERRYVYRGKHRCQGAELAKTLAETALEDCKNPLQRWEVKRKEGCCESADKVCQSSLAGPMPVKPETENSVNSENNDASIKSIQCIQAANAEDQSDQSEQDRMDRMDRNRNEIDGNEKELDETRDVDSDSTAEWLEVLGGFPVEEEEDDYIVVREGDAGEEVAKMETKVLSTGDAVKR</sequence>